<evidence type="ECO:0000313" key="1">
    <source>
        <dbReference type="EMBL" id="PRY36229.1"/>
    </source>
</evidence>
<proteinExistence type="predicted"/>
<dbReference type="EMBL" id="PVTF01000012">
    <property type="protein sequence ID" value="PRY36229.1"/>
    <property type="molecule type" value="Genomic_DNA"/>
</dbReference>
<protein>
    <submittedName>
        <fullName evidence="1">Uncharacterized protein</fullName>
    </submittedName>
</protein>
<reference evidence="1 2" key="1">
    <citation type="submission" date="2018-03" db="EMBL/GenBank/DDBJ databases">
        <title>Genomic Encyclopedia of Archaeal and Bacterial Type Strains, Phase II (KMG-II): from individual species to whole genera.</title>
        <authorList>
            <person name="Goeker M."/>
        </authorList>
    </citation>
    <scope>NUCLEOTIDE SEQUENCE [LARGE SCALE GENOMIC DNA]</scope>
    <source>
        <strain evidence="1 2">DSM 44720</strain>
    </source>
</reference>
<name>A0A2T0SS37_9PSEU</name>
<dbReference type="Proteomes" id="UP000239494">
    <property type="component" value="Unassembled WGS sequence"/>
</dbReference>
<gene>
    <name evidence="1" type="ORF">CLV43_112154</name>
</gene>
<keyword evidence="2" id="KW-1185">Reference proteome</keyword>
<comment type="caution">
    <text evidence="1">The sequence shown here is derived from an EMBL/GenBank/DDBJ whole genome shotgun (WGS) entry which is preliminary data.</text>
</comment>
<sequence length="424" mass="45899">MPIAFDTTGLQQHDQTTWYNPVTNDQVSLDYFDVVPDLPAALDDLGVLRHGLAHLTAEAGCLIEAHVVHLGGEPALFQIVKLPIPNQPSGQAFLATFTVPRANASAVLKFQAIEQGATGVREAVLMGQLGFDNWFQPHPYAPELQGKLPFHIGDDPRWDAQFPQHPLSRARAWAHHVARTGTVDPRFAALPPFEPVPDVGATLTTVVPGIPIGGYLPLWLDDDDVSYWRMTDPGTVLGKLGKGALARVPVLDTRFRDLVALDEGSSTIMLADRYGSEDGGMSGGLSPLVRVPEAEARSAVTAETVLDAFRWVGLVSEAAAERGEYVAVEPGGVTYREKPYVLMIVRQHKGQMFSVVETAPVPDEAPIWHDQLVHENATGQTMSGPASPETIRGGGLLAMYATTTWDLHPSRLCLSFGPNPHKTP</sequence>
<evidence type="ECO:0000313" key="2">
    <source>
        <dbReference type="Proteomes" id="UP000239494"/>
    </source>
</evidence>
<accession>A0A2T0SS37</accession>
<dbReference type="RefSeq" id="WP_211304697.1">
    <property type="nucleotide sequence ID" value="NZ_PVTF01000012.1"/>
</dbReference>
<dbReference type="AlphaFoldDB" id="A0A2T0SS37"/>
<organism evidence="1 2">
    <name type="scientific">Umezawaea tangerina</name>
    <dbReference type="NCBI Taxonomy" id="84725"/>
    <lineage>
        <taxon>Bacteria</taxon>
        <taxon>Bacillati</taxon>
        <taxon>Actinomycetota</taxon>
        <taxon>Actinomycetes</taxon>
        <taxon>Pseudonocardiales</taxon>
        <taxon>Pseudonocardiaceae</taxon>
        <taxon>Umezawaea</taxon>
    </lineage>
</organism>